<dbReference type="SMART" id="SM00662">
    <property type="entry name" value="RPOLD"/>
    <property type="match status" value="1"/>
</dbReference>
<evidence type="ECO:0000313" key="6">
    <source>
        <dbReference type="EMBL" id="AIF00911.1"/>
    </source>
</evidence>
<dbReference type="PANTHER" id="PTHR11800">
    <property type="entry name" value="DNA-DIRECTED RNA POLYMERASE"/>
    <property type="match status" value="1"/>
</dbReference>
<comment type="subunit">
    <text evidence="4">Part of the RNA polymerase complex.</text>
</comment>
<dbReference type="GO" id="GO:0005737">
    <property type="term" value="C:cytoplasm"/>
    <property type="evidence" value="ECO:0007669"/>
    <property type="project" value="UniProtKB-SubCell"/>
</dbReference>
<dbReference type="SUPFAM" id="SSF55257">
    <property type="entry name" value="RBP11-like subunits of RNA polymerase"/>
    <property type="match status" value="1"/>
</dbReference>
<dbReference type="InterPro" id="IPR050518">
    <property type="entry name" value="Rpo3/RPB3_RNA_Pol_subunit"/>
</dbReference>
<comment type="similarity">
    <text evidence="4">Belongs to the archaeal Rpo3/eukaryotic RPB3 RNA polymerase subunit family.</text>
</comment>
<comment type="caution">
    <text evidence="4">Lacks conserved residue(s) required for the propagation of feature annotation.</text>
</comment>
<dbReference type="GO" id="GO:0046983">
    <property type="term" value="F:protein dimerization activity"/>
    <property type="evidence" value="ECO:0007669"/>
    <property type="project" value="InterPro"/>
</dbReference>
<evidence type="ECO:0000259" key="5">
    <source>
        <dbReference type="SMART" id="SM00662"/>
    </source>
</evidence>
<keyword evidence="2 4" id="KW-0963">Cytoplasm</keyword>
<dbReference type="GO" id="GO:0003899">
    <property type="term" value="F:DNA-directed RNA polymerase activity"/>
    <property type="evidence" value="ECO:0007669"/>
    <property type="project" value="UniProtKB-UniRule"/>
</dbReference>
<dbReference type="Pfam" id="PF01193">
    <property type="entry name" value="RNA_pol_L"/>
    <property type="match status" value="1"/>
</dbReference>
<organism evidence="6">
    <name type="scientific">uncultured marine group II/III euryarchaeote KM3_13_G01</name>
    <dbReference type="NCBI Taxonomy" id="1457873"/>
    <lineage>
        <taxon>Archaea</taxon>
        <taxon>Methanobacteriati</taxon>
        <taxon>Methanobacteriota</taxon>
        <taxon>environmental samples</taxon>
    </lineage>
</organism>
<dbReference type="PANTHER" id="PTHR11800:SF2">
    <property type="entry name" value="DNA-DIRECTED RNA POLYMERASE II SUBUNIT RPB3"/>
    <property type="match status" value="1"/>
</dbReference>
<dbReference type="NCBIfam" id="NF001988">
    <property type="entry name" value="PRK00783.1"/>
    <property type="match status" value="1"/>
</dbReference>
<dbReference type="GO" id="GO:0006351">
    <property type="term" value="P:DNA-templated transcription"/>
    <property type="evidence" value="ECO:0007669"/>
    <property type="project" value="UniProtKB-UniRule"/>
</dbReference>
<sequence length="299" mass="33564">MAKLKIKILDEEDNALRLHFTGTDRAFLNALRRTMISDVPKFAIDQMRIELGLYKDEATEELYESNAGIADEQVAHRFAMIPIPTFHDEFHFQNECPECSTLVEEQRGCPACQIIYTVSERGTPEGHVVTASNMNVIGDRKLDIPETFGNIPLTKLFEGQVLHAYFYAIMGRGRDHSKYSPVAGVTFRARQIGVMNVKTRSKLLFDLDLNITAKDFGKDGKLTDIDKVDLLRDDLQHAGDATELQSTFKDAITLEDVPGEYIMKFQTDGSMSARTCLERACGELAVRFSAISTDLEEAL</sequence>
<dbReference type="GO" id="GO:0003677">
    <property type="term" value="F:DNA binding"/>
    <property type="evidence" value="ECO:0007669"/>
    <property type="project" value="UniProtKB-UniRule"/>
</dbReference>
<dbReference type="HAMAP" id="MF_00320">
    <property type="entry name" value="RNApol_arch_Rpo3"/>
    <property type="match status" value="1"/>
</dbReference>
<accession>A0A075GA59</accession>
<protein>
    <recommendedName>
        <fullName evidence="4">DNA-directed RNA polymerase subunit Rpo3</fullName>
        <ecNumber evidence="4">2.7.7.6</ecNumber>
    </recommendedName>
    <alternativeName>
        <fullName evidence="4">DNA-directed RNA polymerase subunit D</fullName>
    </alternativeName>
</protein>
<comment type="catalytic activity">
    <reaction evidence="4">
        <text>RNA(n) + a ribonucleoside 5'-triphosphate = RNA(n+1) + diphosphate</text>
        <dbReference type="Rhea" id="RHEA:21248"/>
        <dbReference type="Rhea" id="RHEA-COMP:14527"/>
        <dbReference type="Rhea" id="RHEA-COMP:17342"/>
        <dbReference type="ChEBI" id="CHEBI:33019"/>
        <dbReference type="ChEBI" id="CHEBI:61557"/>
        <dbReference type="ChEBI" id="CHEBI:140395"/>
        <dbReference type="EC" id="2.7.7.6"/>
    </reaction>
</comment>
<evidence type="ECO:0000256" key="1">
    <source>
        <dbReference type="ARBA" id="ARBA00022478"/>
    </source>
</evidence>
<dbReference type="SUPFAM" id="SSF56553">
    <property type="entry name" value="Insert subdomain of RNA polymerase alpha subunit"/>
    <property type="match status" value="1"/>
</dbReference>
<reference evidence="6" key="1">
    <citation type="journal article" date="2014" name="Genome Biol. Evol.">
        <title>Pangenome evidence for extensive interdomain horizontal transfer affecting lineage core and shell genes in uncultured planktonic thaumarchaeota and euryarchaeota.</title>
        <authorList>
            <person name="Deschamps P."/>
            <person name="Zivanovic Y."/>
            <person name="Moreira D."/>
            <person name="Rodriguez-Valera F."/>
            <person name="Lopez-Garcia P."/>
        </authorList>
    </citation>
    <scope>NUCLEOTIDE SEQUENCE</scope>
</reference>
<evidence type="ECO:0000256" key="2">
    <source>
        <dbReference type="ARBA" id="ARBA00022490"/>
    </source>
</evidence>
<dbReference type="Gene3D" id="3.30.1360.10">
    <property type="entry name" value="RNA polymerase, RBP11-like subunit"/>
    <property type="match status" value="1"/>
</dbReference>
<dbReference type="Gene3D" id="3.30.70.3110">
    <property type="match status" value="1"/>
</dbReference>
<dbReference type="EC" id="2.7.7.6" evidence="4"/>
<name>A0A075GA59_9EURY</name>
<gene>
    <name evidence="4 6" type="primary">rpoD</name>
    <name evidence="4" type="synonym">rpo3</name>
</gene>
<evidence type="ECO:0000256" key="3">
    <source>
        <dbReference type="ARBA" id="ARBA00023163"/>
    </source>
</evidence>
<keyword evidence="1 4" id="KW-0240">DNA-directed RNA polymerase</keyword>
<comment type="subcellular location">
    <subcellularLocation>
        <location evidence="4">Cytoplasm</location>
    </subcellularLocation>
</comment>
<feature type="domain" description="DNA-directed RNA polymerase RpoA/D/Rpb3-type" evidence="5">
    <location>
        <begin position="15"/>
        <end position="294"/>
    </location>
</feature>
<dbReference type="InterPro" id="IPR036603">
    <property type="entry name" value="RBP11-like"/>
</dbReference>
<dbReference type="InterPro" id="IPR036643">
    <property type="entry name" value="RNApol_insert_sf"/>
</dbReference>
<proteinExistence type="inferred from homology"/>
<dbReference type="GO" id="GO:0000428">
    <property type="term" value="C:DNA-directed RNA polymerase complex"/>
    <property type="evidence" value="ECO:0007669"/>
    <property type="project" value="UniProtKB-KW"/>
</dbReference>
<comment type="function">
    <text evidence="4">DNA-dependent RNA polymerase (RNAP) catalyzes the transcription of DNA into RNA using the four ribonucleoside triphosphates as substrates.</text>
</comment>
<dbReference type="Gene3D" id="2.170.120.12">
    <property type="entry name" value="DNA-directed RNA polymerase, insert domain"/>
    <property type="match status" value="1"/>
</dbReference>
<dbReference type="EMBL" id="KF900606">
    <property type="protein sequence ID" value="AIF00911.1"/>
    <property type="molecule type" value="Genomic_DNA"/>
</dbReference>
<keyword evidence="3 4" id="KW-0804">Transcription</keyword>
<dbReference type="InterPro" id="IPR011263">
    <property type="entry name" value="DNA-dir_RNA_pol_RpoA/D/Rpb3"/>
</dbReference>
<keyword evidence="4 6" id="KW-0548">Nucleotidyltransferase</keyword>
<dbReference type="AlphaFoldDB" id="A0A075GA59"/>
<evidence type="ECO:0000256" key="4">
    <source>
        <dbReference type="HAMAP-Rule" id="MF_00320"/>
    </source>
</evidence>
<keyword evidence="4 6" id="KW-0808">Transferase</keyword>
<dbReference type="InterPro" id="IPR022842">
    <property type="entry name" value="RNAP_Rpo3/Rpb3/RPAC1"/>
</dbReference>